<accession>V7HXX3</accession>
<evidence type="ECO:0000313" key="2">
    <source>
        <dbReference type="Proteomes" id="UP000018559"/>
    </source>
</evidence>
<proteinExistence type="predicted"/>
<dbReference type="InterPro" id="IPR057006">
    <property type="entry name" value="Phage_TAC_19"/>
</dbReference>
<gene>
    <name evidence="1" type="ORF">LEQ_2211c</name>
</gene>
<evidence type="ECO:0008006" key="3">
    <source>
        <dbReference type="Google" id="ProtNLM"/>
    </source>
</evidence>
<evidence type="ECO:0000313" key="1">
    <source>
        <dbReference type="EMBL" id="ETA73856.1"/>
    </source>
</evidence>
<organism evidence="1 2">
    <name type="scientific">Ligilactobacillus equi DPC 6820</name>
    <dbReference type="NCBI Taxonomy" id="1392007"/>
    <lineage>
        <taxon>Bacteria</taxon>
        <taxon>Bacillati</taxon>
        <taxon>Bacillota</taxon>
        <taxon>Bacilli</taxon>
        <taxon>Lactobacillales</taxon>
        <taxon>Lactobacillaceae</taxon>
        <taxon>Ligilactobacillus</taxon>
    </lineage>
</organism>
<dbReference type="RefSeq" id="WP_023859921.1">
    <property type="nucleotide sequence ID" value="NZ_AWWH01000146.1"/>
</dbReference>
<comment type="caution">
    <text evidence="1">The sequence shown here is derived from an EMBL/GenBank/DDBJ whole genome shotgun (WGS) entry which is preliminary data.</text>
</comment>
<dbReference type="EMBL" id="AWWH01000146">
    <property type="protein sequence ID" value="ETA73856.1"/>
    <property type="molecule type" value="Genomic_DNA"/>
</dbReference>
<protein>
    <recommendedName>
        <fullName evidence="3">Phage protein</fullName>
    </recommendedName>
</protein>
<keyword evidence="2" id="KW-1185">Reference proteome</keyword>
<dbReference type="AlphaFoldDB" id="V7HXX3"/>
<dbReference type="PATRIC" id="fig|1392007.3.peg.1341"/>
<name>V7HXX3_9LACO</name>
<dbReference type="NCBIfam" id="NF047360">
    <property type="entry name" value="tail_chap_PVL"/>
    <property type="match status" value="1"/>
</dbReference>
<sequence length="96" mass="10919">MIKLEIRDENGKKKVIKQNWVTTRQLLDGLALVDEKFANRIEYINSVAEFMAKTLSVSADELLDGISAWDWDTKEADFWSQLLGGTDPEEVTEEGN</sequence>
<dbReference type="Proteomes" id="UP000018559">
    <property type="component" value="Unassembled WGS sequence"/>
</dbReference>
<reference evidence="1 2" key="1">
    <citation type="journal article" date="2014" name="Genome Announc.">
        <title>The Genome of the Predominant Equine Lactobacillus Species, Lactobacillus equi, Is Reflective of Its Lifestyle Adaptations to an Herbivorous Host.</title>
        <authorList>
            <person name="O'Donnell M.M."/>
            <person name="Harris H.M."/>
            <person name="O'Toole P.W."/>
            <person name="Ross R.P."/>
        </authorList>
    </citation>
    <scope>NUCLEOTIDE SEQUENCE [LARGE SCALE GENOMIC DNA]</scope>
    <source>
        <strain evidence="1 2">DPC 6820</strain>
    </source>
</reference>